<dbReference type="Proteomes" id="UP001597349">
    <property type="component" value="Unassembled WGS sequence"/>
</dbReference>
<evidence type="ECO:0000256" key="1">
    <source>
        <dbReference type="ARBA" id="ARBA00011975"/>
    </source>
</evidence>
<keyword evidence="2 7" id="KW-0489">Methyltransferase</keyword>
<feature type="active site" evidence="7">
    <location>
        <position position="133"/>
    </location>
</feature>
<keyword evidence="4 7" id="KW-0949">S-adenosyl-L-methionine</keyword>
<dbReference type="Gene3D" id="3.90.120.10">
    <property type="entry name" value="DNA Methylase, subunit A, domain 2"/>
    <property type="match status" value="1"/>
</dbReference>
<dbReference type="PANTHER" id="PTHR46098:SF1">
    <property type="entry name" value="TRNA (CYTOSINE(38)-C(5))-METHYLTRANSFERASE"/>
    <property type="match status" value="1"/>
</dbReference>
<evidence type="ECO:0000256" key="2">
    <source>
        <dbReference type="ARBA" id="ARBA00022603"/>
    </source>
</evidence>
<evidence type="ECO:0000256" key="4">
    <source>
        <dbReference type="ARBA" id="ARBA00022691"/>
    </source>
</evidence>
<dbReference type="SUPFAM" id="SSF53335">
    <property type="entry name" value="S-adenosyl-L-methionine-dependent methyltransferases"/>
    <property type="match status" value="1"/>
</dbReference>
<protein>
    <recommendedName>
        <fullName evidence="1">DNA (cytosine-5-)-methyltransferase</fullName>
        <ecNumber evidence="1">2.1.1.37</ecNumber>
    </recommendedName>
</protein>
<dbReference type="EC" id="2.1.1.37" evidence="1"/>
<evidence type="ECO:0000256" key="6">
    <source>
        <dbReference type="ARBA" id="ARBA00047422"/>
    </source>
</evidence>
<evidence type="ECO:0000256" key="8">
    <source>
        <dbReference type="SAM" id="MobiDB-lite"/>
    </source>
</evidence>
<dbReference type="EMBL" id="JBHUGY010000021">
    <property type="protein sequence ID" value="MFD2054221.1"/>
    <property type="molecule type" value="Genomic_DNA"/>
</dbReference>
<dbReference type="InterPro" id="IPR029063">
    <property type="entry name" value="SAM-dependent_MTases_sf"/>
</dbReference>
<reference evidence="10" key="1">
    <citation type="journal article" date="2019" name="Int. J. Syst. Evol. Microbiol.">
        <title>The Global Catalogue of Microorganisms (GCM) 10K type strain sequencing project: providing services to taxonomists for standard genome sequencing and annotation.</title>
        <authorList>
            <consortium name="The Broad Institute Genomics Platform"/>
            <consortium name="The Broad Institute Genome Sequencing Center for Infectious Disease"/>
            <person name="Wu L."/>
            <person name="Ma J."/>
        </authorList>
    </citation>
    <scope>NUCLEOTIDE SEQUENCE [LARGE SCALE GENOMIC DNA]</scope>
    <source>
        <strain evidence="10">CGMCC 1.16226</strain>
    </source>
</reference>
<feature type="region of interest" description="Disordered" evidence="8">
    <location>
        <begin position="356"/>
        <end position="406"/>
    </location>
</feature>
<comment type="catalytic activity">
    <reaction evidence="6">
        <text>a 2'-deoxycytidine in DNA + S-adenosyl-L-methionine = a 5-methyl-2'-deoxycytidine in DNA + S-adenosyl-L-homocysteine + H(+)</text>
        <dbReference type="Rhea" id="RHEA:13681"/>
        <dbReference type="Rhea" id="RHEA-COMP:11369"/>
        <dbReference type="Rhea" id="RHEA-COMP:11370"/>
        <dbReference type="ChEBI" id="CHEBI:15378"/>
        <dbReference type="ChEBI" id="CHEBI:57856"/>
        <dbReference type="ChEBI" id="CHEBI:59789"/>
        <dbReference type="ChEBI" id="CHEBI:85452"/>
        <dbReference type="ChEBI" id="CHEBI:85454"/>
        <dbReference type="EC" id="2.1.1.37"/>
    </reaction>
</comment>
<evidence type="ECO:0000313" key="10">
    <source>
        <dbReference type="Proteomes" id="UP001597349"/>
    </source>
</evidence>
<evidence type="ECO:0000256" key="5">
    <source>
        <dbReference type="ARBA" id="ARBA00022747"/>
    </source>
</evidence>
<gene>
    <name evidence="9" type="ORF">ACFSQT_14290</name>
</gene>
<dbReference type="PROSITE" id="PS51679">
    <property type="entry name" value="SAM_MT_C5"/>
    <property type="match status" value="1"/>
</dbReference>
<evidence type="ECO:0000256" key="7">
    <source>
        <dbReference type="PROSITE-ProRule" id="PRU01016"/>
    </source>
</evidence>
<dbReference type="RefSeq" id="WP_379019598.1">
    <property type="nucleotide sequence ID" value="NZ_JBHUGY010000021.1"/>
</dbReference>
<comment type="caution">
    <text evidence="9">The sequence shown here is derived from an EMBL/GenBank/DDBJ whole genome shotgun (WGS) entry which is preliminary data.</text>
</comment>
<dbReference type="PRINTS" id="PR00105">
    <property type="entry name" value="C5METTRFRASE"/>
</dbReference>
<accession>A0ABW4WC63</accession>
<dbReference type="InterPro" id="IPR018117">
    <property type="entry name" value="C5_DNA_meth_AS"/>
</dbReference>
<evidence type="ECO:0000313" key="9">
    <source>
        <dbReference type="EMBL" id="MFD2054221.1"/>
    </source>
</evidence>
<dbReference type="GO" id="GO:0003886">
    <property type="term" value="F:DNA (cytosine-5-)-methyltransferase activity"/>
    <property type="evidence" value="ECO:0007669"/>
    <property type="project" value="UniProtKB-EC"/>
</dbReference>
<name>A0ABW4WC63_9HYPH</name>
<dbReference type="Gene3D" id="3.40.50.150">
    <property type="entry name" value="Vaccinia Virus protein VP39"/>
    <property type="match status" value="1"/>
</dbReference>
<keyword evidence="5" id="KW-0680">Restriction system</keyword>
<dbReference type="InterPro" id="IPR001525">
    <property type="entry name" value="C5_MeTfrase"/>
</dbReference>
<keyword evidence="10" id="KW-1185">Reference proteome</keyword>
<dbReference type="PROSITE" id="PS00094">
    <property type="entry name" value="C5_MTASE_1"/>
    <property type="match status" value="1"/>
</dbReference>
<dbReference type="GO" id="GO:0032259">
    <property type="term" value="P:methylation"/>
    <property type="evidence" value="ECO:0007669"/>
    <property type="project" value="UniProtKB-KW"/>
</dbReference>
<keyword evidence="3 7" id="KW-0808">Transferase</keyword>
<comment type="similarity">
    <text evidence="7">Belongs to the class I-like SAM-binding methyltransferase superfamily. C5-methyltransferase family.</text>
</comment>
<proteinExistence type="inferred from homology"/>
<organism evidence="9 10">
    <name type="scientific">Mesorhizobium calcicola</name>
    <dbReference type="NCBI Taxonomy" id="1300310"/>
    <lineage>
        <taxon>Bacteria</taxon>
        <taxon>Pseudomonadati</taxon>
        <taxon>Pseudomonadota</taxon>
        <taxon>Alphaproteobacteria</taxon>
        <taxon>Hyphomicrobiales</taxon>
        <taxon>Phyllobacteriaceae</taxon>
        <taxon>Mesorhizobium</taxon>
    </lineage>
</organism>
<evidence type="ECO:0000256" key="3">
    <source>
        <dbReference type="ARBA" id="ARBA00022679"/>
    </source>
</evidence>
<sequence length="484" mass="51905">MKAEACQHIGSIWEFDLVKNPGNPGCRHQQRGLSCMRVFSTFSGISAASVAWKPLGFRFVGFSEIEPLPCHVLHHRCGASRPKHLPEGDLKRAKAVAGLPEIGIPNLGDITRITDEDLKALGPVDVLEGGTPCQDFSVAGLREGLTGARGNLTLAFCRLVERMRRINNLQFVIWENVHGILSDKTNGFGNLLAALVGESQALVAPGQKWTNAGHVAGPEGQVAWRVLDAQYWGVPQRRRRVFAVASIGDQSIDPCAILFEPEGLRGHSAAGGETRKGTPGAAAEGSAGGSLVYALCDDYVPKASPDVAYTLLAGSRTGTGHKQCVVHGEALAFMAGQGSKAGGIAASWTIAPTLRSSDSGTNQVPSVVQSLPGCASSSAARRRRGDLRLSTGRSRSRDGLSSRRKTASATGPRWVVRYLLPVECERLQGFPDGWTDVPFRGRQAADTPRYRAVGNSMAVPCMRFIGERLLDCWLRRTLPLRDVA</sequence>
<dbReference type="Pfam" id="PF00145">
    <property type="entry name" value="DNA_methylase"/>
    <property type="match status" value="1"/>
</dbReference>
<dbReference type="PANTHER" id="PTHR46098">
    <property type="entry name" value="TRNA (CYTOSINE(38)-C(5))-METHYLTRANSFERASE"/>
    <property type="match status" value="1"/>
</dbReference>
<dbReference type="InterPro" id="IPR050750">
    <property type="entry name" value="C5-MTase"/>
</dbReference>
<feature type="compositionally biased region" description="Polar residues" evidence="8">
    <location>
        <begin position="356"/>
        <end position="369"/>
    </location>
</feature>